<keyword evidence="2" id="KW-0934">Plastid</keyword>
<dbReference type="EMBL" id="JQ408795">
    <property type="protein sequence ID" value="AFC39874.1"/>
    <property type="molecule type" value="Genomic_DNA"/>
</dbReference>
<comment type="similarity">
    <text evidence="1">Belongs to the ycf54 family.</text>
</comment>
<dbReference type="InterPro" id="IPR019616">
    <property type="entry name" value="Ycf54"/>
</dbReference>
<reference evidence="2" key="1">
    <citation type="journal article" date="2012" name="Mol. Phylogenet. Evol.">
        <title>Relative rates of evolution among the three genetic compartments of the red alga Porphyra differ from those of green plants and do not correlate with genome architecture.</title>
        <authorList>
            <person name="Smith D.R."/>
            <person name="Hua J."/>
            <person name="Lee R.W."/>
            <person name="Keeling P.J."/>
        </authorList>
    </citation>
    <scope>NUCLEOTIDE SEQUENCE</scope>
</reference>
<dbReference type="PANTHER" id="PTHR35319:SF2">
    <property type="entry name" value="YCF54"/>
    <property type="match status" value="1"/>
</dbReference>
<name>J7F9I4_PORUM</name>
<dbReference type="Proteomes" id="UP000218209">
    <property type="component" value="Chloroplast Pltd"/>
</dbReference>
<dbReference type="InterPro" id="IPR038409">
    <property type="entry name" value="Ycf54-like_sf"/>
</dbReference>
<keyword evidence="4" id="KW-1185">Reference proteome</keyword>
<keyword evidence="3" id="KW-0150">Chloroplast</keyword>
<dbReference type="PANTHER" id="PTHR35319">
    <property type="match status" value="1"/>
</dbReference>
<dbReference type="GeneID" id="33873477"/>
<evidence type="ECO:0008006" key="5">
    <source>
        <dbReference type="Google" id="ProtNLM"/>
    </source>
</evidence>
<evidence type="ECO:0000256" key="1">
    <source>
        <dbReference type="ARBA" id="ARBA00043978"/>
    </source>
</evidence>
<protein>
    <recommendedName>
        <fullName evidence="5">Ycf54</fullName>
    </recommendedName>
</protein>
<sequence length="108" mass="12658">MTTYYFALASQNFLLSEEPLEEVFRERINYYQSNNKEIDFWLIPNPNFLNRPAMTKFKNLVPDEAIAIISTNSIFINWLKLRIGYVCIGQFEDSLKLSEESLSIVNQP</sequence>
<geneLocation type="plastid" evidence="2"/>
<evidence type="ECO:0000313" key="3">
    <source>
        <dbReference type="EMBL" id="ASN78678.1"/>
    </source>
</evidence>
<dbReference type="Gene3D" id="3.30.70.1860">
    <property type="entry name" value="Uncharacterised protein family Ycf54"/>
    <property type="match status" value="1"/>
</dbReference>
<accession>J7F9I4</accession>
<evidence type="ECO:0000313" key="4">
    <source>
        <dbReference type="Proteomes" id="UP000218209"/>
    </source>
</evidence>
<evidence type="ECO:0000313" key="2">
    <source>
        <dbReference type="EMBL" id="AFC39874.1"/>
    </source>
</evidence>
<dbReference type="OrthoDB" id="5200at2759"/>
<dbReference type="Pfam" id="PF10674">
    <property type="entry name" value="Ycf54"/>
    <property type="match status" value="1"/>
</dbReference>
<dbReference type="RefSeq" id="YP_009413217.1">
    <property type="nucleotide sequence ID" value="NC_035573.1"/>
</dbReference>
<reference evidence="3 4" key="2">
    <citation type="journal article" date="2017" name="Proc. Natl. Acad. Sci. U.S.A.">
        <title>Insights into the red algae and eukaryotic evolution from the genome of Porphyra umbilicalis (Bangiophyceae, Rhodophyta).</title>
        <authorList>
            <person name="Brawley S.H."/>
            <person name="Blouin N.A."/>
            <person name="Ficko-Blean E."/>
            <person name="Wheeler G.L."/>
            <person name="Lohr M."/>
            <person name="Goodson H.V."/>
            <person name="Jenkins J.W."/>
            <person name="Blaby-Haas C.E."/>
            <person name="Helliwell K.E."/>
            <person name="Chan C.X."/>
            <person name="Marriage T.N."/>
            <person name="Bhattacharya D."/>
            <person name="Klein A.S."/>
            <person name="Badis Y."/>
            <person name="Brodie J."/>
            <person name="Cao Y."/>
            <person name="Collen J."/>
            <person name="Dittami S.M."/>
            <person name="Gachon C.M.M."/>
            <person name="Green B.R."/>
            <person name="Karpowicz S.J."/>
            <person name="Kim J.W."/>
            <person name="Kudahl U.J."/>
            <person name="Lin S."/>
            <person name="Michel G."/>
            <person name="Mittag M."/>
            <person name="Olson B.J.S.C."/>
            <person name="Pangilinan J.L."/>
            <person name="Peng Y."/>
            <person name="Qiu H."/>
            <person name="Shu S."/>
            <person name="Singer J.T."/>
            <person name="Smith A.G."/>
            <person name="Sprecher B.N."/>
            <person name="Wagner V."/>
            <person name="Wang W."/>
            <person name="Wang Z.Y."/>
            <person name="Yan J."/>
            <person name="Yarish C."/>
            <person name="Zauner-Riek S."/>
            <person name="Zhuang Y."/>
            <person name="Zou Y."/>
            <person name="Lindquist E.A."/>
            <person name="Grimwood J."/>
            <person name="Barry K.W."/>
            <person name="Rokhsar D.S."/>
            <person name="Schmutz J."/>
            <person name="Stiller J.W."/>
            <person name="Grossman A.R."/>
            <person name="Prochnik S.E."/>
        </authorList>
    </citation>
    <scope>NUCLEOTIDE SEQUENCE [LARGE SCALE GENOMIC DNA]</scope>
</reference>
<organism evidence="2">
    <name type="scientific">Porphyra umbilicalis</name>
    <name type="common">Purple laver</name>
    <name type="synonym">Red alga</name>
    <dbReference type="NCBI Taxonomy" id="2786"/>
    <lineage>
        <taxon>Eukaryota</taxon>
        <taxon>Rhodophyta</taxon>
        <taxon>Bangiophyceae</taxon>
        <taxon>Bangiales</taxon>
        <taxon>Bangiaceae</taxon>
        <taxon>Porphyra</taxon>
    </lineage>
</organism>
<dbReference type="AlphaFoldDB" id="J7F9I4"/>
<dbReference type="EMBL" id="MF385003">
    <property type="protein sequence ID" value="ASN78678.1"/>
    <property type="molecule type" value="Genomic_DNA"/>
</dbReference>
<proteinExistence type="inferred from homology"/>
<gene>
    <name evidence="2" type="primary">orf108</name>
</gene>